<dbReference type="InterPro" id="IPR029058">
    <property type="entry name" value="AB_hydrolase_fold"/>
</dbReference>
<accession>A0A6J8EBY2</accession>
<dbReference type="SUPFAM" id="SSF53474">
    <property type="entry name" value="alpha/beta-Hydrolases"/>
    <property type="match status" value="1"/>
</dbReference>
<evidence type="ECO:0000313" key="3">
    <source>
        <dbReference type="Proteomes" id="UP000507470"/>
    </source>
</evidence>
<dbReference type="AlphaFoldDB" id="A0A6J8EBY2"/>
<evidence type="ECO:0008006" key="4">
    <source>
        <dbReference type="Google" id="ProtNLM"/>
    </source>
</evidence>
<feature type="chain" id="PRO_5026931881" description="Feruloyl esterase" evidence="1">
    <location>
        <begin position="22"/>
        <end position="362"/>
    </location>
</feature>
<evidence type="ECO:0000256" key="1">
    <source>
        <dbReference type="SAM" id="SignalP"/>
    </source>
</evidence>
<keyword evidence="3" id="KW-1185">Reference proteome</keyword>
<organism evidence="2 3">
    <name type="scientific">Mytilus coruscus</name>
    <name type="common">Sea mussel</name>
    <dbReference type="NCBI Taxonomy" id="42192"/>
    <lineage>
        <taxon>Eukaryota</taxon>
        <taxon>Metazoa</taxon>
        <taxon>Spiralia</taxon>
        <taxon>Lophotrochozoa</taxon>
        <taxon>Mollusca</taxon>
        <taxon>Bivalvia</taxon>
        <taxon>Autobranchia</taxon>
        <taxon>Pteriomorphia</taxon>
        <taxon>Mytilida</taxon>
        <taxon>Mytiloidea</taxon>
        <taxon>Mytilidae</taxon>
        <taxon>Mytilinae</taxon>
        <taxon>Mytilus</taxon>
    </lineage>
</organism>
<reference evidence="2 3" key="1">
    <citation type="submission" date="2020-06" db="EMBL/GenBank/DDBJ databases">
        <authorList>
            <person name="Li R."/>
            <person name="Bekaert M."/>
        </authorList>
    </citation>
    <scope>NUCLEOTIDE SEQUENCE [LARGE SCALE GENOMIC DNA]</scope>
    <source>
        <strain evidence="3">wild</strain>
    </source>
</reference>
<name>A0A6J8EBY2_MYTCO</name>
<sequence length="362" mass="40846">MLRTSLYFSLLPVVLFKECKSSQLGTYNVDVNKVSISGISSGAGFATQMHVIHSDAYMGVWGRCWRYTLKYFPYGCAHGSSIAALACMKLPIFESVSSMEHLTVSEASKGNIDTVTNMTNDKVYVFAGRADTQINPQCKLHIALHGCKMGRYYIDEVYVKHTGYNEIGELNNIIILYPQAVPNSKNADGCWDMYGFTGPNYVMVKVCKMSNAEKAKFYKEQKKLRRKSQKLYCYHRHFEKYTKTRQSNAMQKATTLPRSMLLINADKASVSGENISSNNKKSKAARNLVCKLVDYQERTVLVNLQPETYECKQCIIGDVKDCKNVPYIGQSQKTTIICSNPMNYAKEDNSTDCDTCRDDLIS</sequence>
<dbReference type="Proteomes" id="UP000507470">
    <property type="component" value="Unassembled WGS sequence"/>
</dbReference>
<feature type="signal peptide" evidence="1">
    <location>
        <begin position="1"/>
        <end position="21"/>
    </location>
</feature>
<gene>
    <name evidence="2" type="ORF">MCOR_49191</name>
</gene>
<protein>
    <recommendedName>
        <fullName evidence="4">Feruloyl esterase</fullName>
    </recommendedName>
</protein>
<keyword evidence="1" id="KW-0732">Signal</keyword>
<dbReference type="OrthoDB" id="6020543at2759"/>
<evidence type="ECO:0000313" key="2">
    <source>
        <dbReference type="EMBL" id="CAC5416591.1"/>
    </source>
</evidence>
<proteinExistence type="predicted"/>
<dbReference type="EMBL" id="CACVKT020008662">
    <property type="protein sequence ID" value="CAC5416591.1"/>
    <property type="molecule type" value="Genomic_DNA"/>
</dbReference>